<dbReference type="AlphaFoldDB" id="A0A431W421"/>
<feature type="domain" description="EamA" evidence="2">
    <location>
        <begin position="7"/>
        <end position="136"/>
    </location>
</feature>
<gene>
    <name evidence="3" type="ORF">EKG39_16310</name>
</gene>
<evidence type="ECO:0000313" key="3">
    <source>
        <dbReference type="EMBL" id="RTR30190.1"/>
    </source>
</evidence>
<evidence type="ECO:0000259" key="2">
    <source>
        <dbReference type="Pfam" id="PF00892"/>
    </source>
</evidence>
<dbReference type="InterPro" id="IPR037185">
    <property type="entry name" value="EmrE-like"/>
</dbReference>
<comment type="caution">
    <text evidence="3">The sequence shown here is derived from an EMBL/GenBank/DDBJ whole genome shotgun (WGS) entry which is preliminary data.</text>
</comment>
<feature type="transmembrane region" description="Helical" evidence="1">
    <location>
        <begin position="257"/>
        <end position="277"/>
    </location>
</feature>
<feature type="transmembrane region" description="Helical" evidence="1">
    <location>
        <begin position="231"/>
        <end position="251"/>
    </location>
</feature>
<keyword evidence="1" id="KW-1133">Transmembrane helix</keyword>
<feature type="transmembrane region" description="Helical" evidence="1">
    <location>
        <begin position="35"/>
        <end position="55"/>
    </location>
</feature>
<feature type="transmembrane region" description="Helical" evidence="1">
    <location>
        <begin position="198"/>
        <end position="219"/>
    </location>
</feature>
<feature type="domain" description="EamA" evidence="2">
    <location>
        <begin position="146"/>
        <end position="271"/>
    </location>
</feature>
<evidence type="ECO:0000313" key="4">
    <source>
        <dbReference type="Proteomes" id="UP000282060"/>
    </source>
</evidence>
<dbReference type="OrthoDB" id="148351at2"/>
<organism evidence="3 4">
    <name type="scientific">Shewanella atlantica</name>
    <dbReference type="NCBI Taxonomy" id="271099"/>
    <lineage>
        <taxon>Bacteria</taxon>
        <taxon>Pseudomonadati</taxon>
        <taxon>Pseudomonadota</taxon>
        <taxon>Gammaproteobacteria</taxon>
        <taxon>Alteromonadales</taxon>
        <taxon>Shewanellaceae</taxon>
        <taxon>Shewanella</taxon>
    </lineage>
</organism>
<protein>
    <submittedName>
        <fullName evidence="3">DMT family transporter</fullName>
    </submittedName>
</protein>
<dbReference type="RefSeq" id="WP_126507044.1">
    <property type="nucleotide sequence ID" value="NZ_RXNV01000008.1"/>
</dbReference>
<dbReference type="SUPFAM" id="SSF103481">
    <property type="entry name" value="Multidrug resistance efflux transporter EmrE"/>
    <property type="match status" value="2"/>
</dbReference>
<accession>A0A431W421</accession>
<name>A0A431W421_9GAMM</name>
<feature type="transmembrane region" description="Helical" evidence="1">
    <location>
        <begin position="173"/>
        <end position="192"/>
    </location>
</feature>
<feature type="transmembrane region" description="Helical" evidence="1">
    <location>
        <begin position="97"/>
        <end position="113"/>
    </location>
</feature>
<dbReference type="PANTHER" id="PTHR22911:SF103">
    <property type="entry name" value="BLR2811 PROTEIN"/>
    <property type="match status" value="1"/>
</dbReference>
<keyword evidence="4" id="KW-1185">Reference proteome</keyword>
<sequence length="295" mass="32425">MKRAVVIGIGILVFGNIFSALYDVSVKWLSDDVNASTFLLVRQLSAVLMILPFWLRERAPRSNHIKLHLFRAHVGTSGALLLIMGLMSLPLATVSSLFYSAPLMIMMMGCLFLKEKMSGAQSVAGILGFVGILIILRPSEMNISGIAVLAGALTFAINQLALKKLPDTESPIVTLMLYNLFSVPIVVVFTIVQGVSGLSWQVLGLAIVSNAFLLVYQWLSVLAYRKAKASEVAIAEYTGLIFCVFFGWLWFDEWLDGLSWIGAGFIVLPSILLPWIFSGVSKRQVSSRIAEMHTH</sequence>
<dbReference type="InterPro" id="IPR000620">
    <property type="entry name" value="EamA_dom"/>
</dbReference>
<dbReference type="Proteomes" id="UP000282060">
    <property type="component" value="Unassembled WGS sequence"/>
</dbReference>
<reference evidence="3 4" key="1">
    <citation type="submission" date="2018-12" db="EMBL/GenBank/DDBJ databases">
        <authorList>
            <person name="Yu L."/>
        </authorList>
    </citation>
    <scope>NUCLEOTIDE SEQUENCE [LARGE SCALE GENOMIC DNA]</scope>
    <source>
        <strain evidence="3 4">HAW-EB5</strain>
    </source>
</reference>
<dbReference type="EMBL" id="RXNV01000008">
    <property type="protein sequence ID" value="RTR30190.1"/>
    <property type="molecule type" value="Genomic_DNA"/>
</dbReference>
<keyword evidence="1" id="KW-0812">Transmembrane</keyword>
<dbReference type="PANTHER" id="PTHR22911">
    <property type="entry name" value="ACYL-MALONYL CONDENSING ENZYME-RELATED"/>
    <property type="match status" value="1"/>
</dbReference>
<feature type="transmembrane region" description="Helical" evidence="1">
    <location>
        <begin position="143"/>
        <end position="161"/>
    </location>
</feature>
<feature type="transmembrane region" description="Helical" evidence="1">
    <location>
        <begin position="67"/>
        <end position="91"/>
    </location>
</feature>
<dbReference type="Pfam" id="PF00892">
    <property type="entry name" value="EamA"/>
    <property type="match status" value="2"/>
</dbReference>
<feature type="transmembrane region" description="Helical" evidence="1">
    <location>
        <begin position="120"/>
        <end position="137"/>
    </location>
</feature>
<proteinExistence type="predicted"/>
<evidence type="ECO:0000256" key="1">
    <source>
        <dbReference type="SAM" id="Phobius"/>
    </source>
</evidence>
<keyword evidence="1" id="KW-0472">Membrane</keyword>
<dbReference type="GO" id="GO:0016020">
    <property type="term" value="C:membrane"/>
    <property type="evidence" value="ECO:0007669"/>
    <property type="project" value="InterPro"/>
</dbReference>